<keyword evidence="3" id="KW-1185">Reference proteome</keyword>
<evidence type="ECO:0000256" key="1">
    <source>
        <dbReference type="SAM" id="MobiDB-lite"/>
    </source>
</evidence>
<protein>
    <submittedName>
        <fullName evidence="2">Uncharacterized protein</fullName>
    </submittedName>
</protein>
<proteinExistence type="predicted"/>
<evidence type="ECO:0000313" key="2">
    <source>
        <dbReference type="EMBL" id="GAY33120.1"/>
    </source>
</evidence>
<dbReference type="AlphaFoldDB" id="A0A2H5MYL8"/>
<sequence>MVICGARKGQPVYDAVKKTLLDRVLNPNSNAMSKIITENASEEFLYSLSNYCGLQKEEEDSCGDDDDVDGEDEIDMIDDEVTKNL</sequence>
<comment type="caution">
    <text evidence="2">The sequence shown here is derived from an EMBL/GenBank/DDBJ whole genome shotgun (WGS) entry which is preliminary data.</text>
</comment>
<dbReference type="STRING" id="55188.A0A2H5MYL8"/>
<dbReference type="EMBL" id="BDQV01001456">
    <property type="protein sequence ID" value="GAY33120.1"/>
    <property type="molecule type" value="Genomic_DNA"/>
</dbReference>
<dbReference type="PANTHER" id="PTHR47087:SF1">
    <property type="entry name" value="METHIONINE S-METHYLTRANSFERASE"/>
    <property type="match status" value="1"/>
</dbReference>
<gene>
    <name evidence="2" type="ORF">CUMW_274660</name>
</gene>
<accession>A0A2H5MYL8</accession>
<reference evidence="2 3" key="1">
    <citation type="journal article" date="2017" name="Front. Genet.">
        <title>Draft sequencing of the heterozygous diploid genome of Satsuma (Citrus unshiu Marc.) using a hybrid assembly approach.</title>
        <authorList>
            <person name="Shimizu T."/>
            <person name="Tanizawa Y."/>
            <person name="Mochizuki T."/>
            <person name="Nagasaki H."/>
            <person name="Yoshioka T."/>
            <person name="Toyoda A."/>
            <person name="Fujiyama A."/>
            <person name="Kaminuma E."/>
            <person name="Nakamura Y."/>
        </authorList>
    </citation>
    <scope>NUCLEOTIDE SEQUENCE [LARGE SCALE GENOMIC DNA]</scope>
    <source>
        <strain evidence="3">cv. Miyagawa wase</strain>
    </source>
</reference>
<dbReference type="PANTHER" id="PTHR47087">
    <property type="entry name" value="METHIONINE S-METHYLTRANSFERASE"/>
    <property type="match status" value="1"/>
</dbReference>
<feature type="region of interest" description="Disordered" evidence="1">
    <location>
        <begin position="57"/>
        <end position="85"/>
    </location>
</feature>
<organism evidence="2 3">
    <name type="scientific">Citrus unshiu</name>
    <name type="common">Satsuma mandarin</name>
    <name type="synonym">Citrus nobilis var. unshiu</name>
    <dbReference type="NCBI Taxonomy" id="55188"/>
    <lineage>
        <taxon>Eukaryota</taxon>
        <taxon>Viridiplantae</taxon>
        <taxon>Streptophyta</taxon>
        <taxon>Embryophyta</taxon>
        <taxon>Tracheophyta</taxon>
        <taxon>Spermatophyta</taxon>
        <taxon>Magnoliopsida</taxon>
        <taxon>eudicotyledons</taxon>
        <taxon>Gunneridae</taxon>
        <taxon>Pentapetalae</taxon>
        <taxon>rosids</taxon>
        <taxon>malvids</taxon>
        <taxon>Sapindales</taxon>
        <taxon>Rutaceae</taxon>
        <taxon>Aurantioideae</taxon>
        <taxon>Citrus</taxon>
    </lineage>
</organism>
<evidence type="ECO:0000313" key="3">
    <source>
        <dbReference type="Proteomes" id="UP000236630"/>
    </source>
</evidence>
<name>A0A2H5MYL8_CITUN</name>
<feature type="compositionally biased region" description="Acidic residues" evidence="1">
    <location>
        <begin position="57"/>
        <end position="79"/>
    </location>
</feature>
<dbReference type="Proteomes" id="UP000236630">
    <property type="component" value="Unassembled WGS sequence"/>
</dbReference>